<dbReference type="FunFam" id="3.80.10.10:FF:000095">
    <property type="entry name" value="LRR receptor-like serine/threonine-protein kinase GSO1"/>
    <property type="match status" value="1"/>
</dbReference>
<evidence type="ECO:0000256" key="23">
    <source>
        <dbReference type="ARBA" id="ARBA00054320"/>
    </source>
</evidence>
<evidence type="ECO:0000256" key="27">
    <source>
        <dbReference type="SAM" id="Phobius"/>
    </source>
</evidence>
<feature type="binding site" evidence="26">
    <location>
        <position position="740"/>
    </location>
    <ligand>
        <name>ATP</name>
        <dbReference type="ChEBI" id="CHEBI:30616"/>
    </ligand>
</feature>
<dbReference type="Pfam" id="PF23598">
    <property type="entry name" value="LRR_14"/>
    <property type="match status" value="1"/>
</dbReference>
<keyword evidence="7" id="KW-0723">Serine/threonine-protein kinase</keyword>
<comment type="catalytic activity">
    <reaction evidence="22">
        <text>L-seryl-[protein] + ATP = O-phospho-L-seryl-[protein] + ADP + H(+)</text>
        <dbReference type="Rhea" id="RHEA:17989"/>
        <dbReference type="Rhea" id="RHEA-COMP:9863"/>
        <dbReference type="Rhea" id="RHEA-COMP:11604"/>
        <dbReference type="ChEBI" id="CHEBI:15378"/>
        <dbReference type="ChEBI" id="CHEBI:29999"/>
        <dbReference type="ChEBI" id="CHEBI:30616"/>
        <dbReference type="ChEBI" id="CHEBI:83421"/>
        <dbReference type="ChEBI" id="CHEBI:456216"/>
        <dbReference type="EC" id="2.7.11.1"/>
    </reaction>
</comment>
<keyword evidence="10" id="KW-0808">Transferase</keyword>
<keyword evidence="19" id="KW-0675">Receptor</keyword>
<evidence type="ECO:0000256" key="14">
    <source>
        <dbReference type="ARBA" id="ARBA00022741"/>
    </source>
</evidence>
<dbReference type="FunFam" id="1.10.510.10:FF:000358">
    <property type="entry name" value="Putative leucine-rich repeat receptor-like serine/threonine-protein kinase"/>
    <property type="match status" value="1"/>
</dbReference>
<evidence type="ECO:0000256" key="24">
    <source>
        <dbReference type="ARBA" id="ARBA00056628"/>
    </source>
</evidence>
<dbReference type="Pfam" id="PF00069">
    <property type="entry name" value="Pkinase"/>
    <property type="match status" value="1"/>
</dbReference>
<dbReference type="InterPro" id="IPR051809">
    <property type="entry name" value="Plant_receptor-like_S/T_kinase"/>
</dbReference>
<dbReference type="FunFam" id="3.80.10.10:FF:000288">
    <property type="entry name" value="LRR receptor-like serine/threonine-protein kinase EFR"/>
    <property type="match status" value="1"/>
</dbReference>
<keyword evidence="17 27" id="KW-1133">Transmembrane helix</keyword>
<dbReference type="InterPro" id="IPR000719">
    <property type="entry name" value="Prot_kinase_dom"/>
</dbReference>
<evidence type="ECO:0000256" key="8">
    <source>
        <dbReference type="ARBA" id="ARBA00022553"/>
    </source>
</evidence>
<evidence type="ECO:0000256" key="26">
    <source>
        <dbReference type="PROSITE-ProRule" id="PRU10141"/>
    </source>
</evidence>
<name>A0A843WSD6_COLES</name>
<dbReference type="InterPro" id="IPR032675">
    <property type="entry name" value="LRR_dom_sf"/>
</dbReference>
<evidence type="ECO:0000256" key="9">
    <source>
        <dbReference type="ARBA" id="ARBA00022614"/>
    </source>
</evidence>
<evidence type="ECO:0000256" key="2">
    <source>
        <dbReference type="ARBA" id="ARBA00004389"/>
    </source>
</evidence>
<evidence type="ECO:0000256" key="17">
    <source>
        <dbReference type="ARBA" id="ARBA00022989"/>
    </source>
</evidence>
<dbReference type="SUPFAM" id="SSF52058">
    <property type="entry name" value="L domain-like"/>
    <property type="match status" value="3"/>
</dbReference>
<dbReference type="EC" id="2.7.11.1" evidence="5"/>
<feature type="signal peptide" evidence="28">
    <location>
        <begin position="1"/>
        <end position="30"/>
    </location>
</feature>
<keyword evidence="8" id="KW-0597">Phosphoprotein</keyword>
<sequence>MANQLSHCCKSILLLLPYLFLCTTVYGSGADVIGAAPALGSNATDRLALLAFKDQIISGDPHGDLSSWNETLHFCSWQGVTCAGRIGRVRTLELPSQRLVGSLSPSLGNLTFLRELNLGDNLFTGTIPPELGKLSRLRTLNLTTNSLGGEIPANLSNCKQLRVLDLGTNALVGRIPSEITNLSKLKLLYLLVNNLTGVIPPSVGNLSSLTVLASGRNALRGRIPEEIGLISGLQFLQIAENQLSGAIPKSLTNLSSLYFLAIATNQLEGLLADLGAALLQLETLYGTHPSLAPERFGSYNHFIGSVPAGIGRLGGLLWLNLEGNNQLGAGEEDGLGFIVSLVNCTRLEMFDIGSNSFEGEMPASLANLSSRLSMLIMGDNLIRGSIPEGIENLASLSVLRLESNLLSGRIPASVGWLQGMQTLSLFGNRLSGQIPSNIGNITRLNVLRIDSNDLEGGIPSSLGACRSLQYMDAAQNMLNGTIPGQLLRLSSLSQGLRLSHNALVGPLPAEVGNLKNLWQLDLSENRLSGEVPASLGDCQSLEYLDMSGNSFSGSIPSSLNKLKGIGYIDLSRNKLAGRIPEYLGQLQALQHLNLSYNDLDGEVPQSGVFRNASAISIAGNIKLCGGVPRLRLPSCLNHTSARTKNRNHVLRILVPVLCVVSALIVLSCASFAAFLWIKKGSRREPHCVPPLGTQPMLISHSELFRATDGFSSENLIGAGSYGSVYMGVLDQNIGNTVAIKVLNLERTGAYKSFAAECEALRNIRHRNLVKIFTCCSSVDPSGNDFRALVFEFMPNGSLEQWLHPGERHASRRLTIAERLSIATDVACAIDYLHHHSHASIVHCDLKPSNVLLDDDMTAHVGDFGLARILSDEMGASTAPEQSKTVRVRGTIGYVPPEYGMGGDVSTEGDVYSYGILLLEMFTGLRPTDGTFKDGSTLREHAKVVFPERVMEILDP</sequence>
<dbReference type="PROSITE" id="PS00108">
    <property type="entry name" value="PROTEIN_KINASE_ST"/>
    <property type="match status" value="1"/>
</dbReference>
<dbReference type="Pfam" id="PF08263">
    <property type="entry name" value="LRRNT_2"/>
    <property type="match status" value="1"/>
</dbReference>
<evidence type="ECO:0000256" key="19">
    <source>
        <dbReference type="ARBA" id="ARBA00023170"/>
    </source>
</evidence>
<evidence type="ECO:0000256" key="7">
    <source>
        <dbReference type="ARBA" id="ARBA00022527"/>
    </source>
</evidence>
<dbReference type="Pfam" id="PF00560">
    <property type="entry name" value="LRR_1"/>
    <property type="match status" value="4"/>
</dbReference>
<dbReference type="SMART" id="SM00369">
    <property type="entry name" value="LRR_TYP"/>
    <property type="match status" value="6"/>
</dbReference>
<dbReference type="GO" id="GO:0005789">
    <property type="term" value="C:endoplasmic reticulum membrane"/>
    <property type="evidence" value="ECO:0007669"/>
    <property type="project" value="UniProtKB-SubCell"/>
</dbReference>
<evidence type="ECO:0000256" key="12">
    <source>
        <dbReference type="ARBA" id="ARBA00022729"/>
    </source>
</evidence>
<dbReference type="SUPFAM" id="SSF56112">
    <property type="entry name" value="Protein kinase-like (PK-like)"/>
    <property type="match status" value="1"/>
</dbReference>
<keyword evidence="20" id="KW-0325">Glycoprotein</keyword>
<proteinExistence type="inferred from homology"/>
<dbReference type="GO" id="GO:0005524">
    <property type="term" value="F:ATP binding"/>
    <property type="evidence" value="ECO:0007669"/>
    <property type="project" value="UniProtKB-UniRule"/>
</dbReference>
<organism evidence="30 31">
    <name type="scientific">Colocasia esculenta</name>
    <name type="common">Wild taro</name>
    <name type="synonym">Arum esculentum</name>
    <dbReference type="NCBI Taxonomy" id="4460"/>
    <lineage>
        <taxon>Eukaryota</taxon>
        <taxon>Viridiplantae</taxon>
        <taxon>Streptophyta</taxon>
        <taxon>Embryophyta</taxon>
        <taxon>Tracheophyta</taxon>
        <taxon>Spermatophyta</taxon>
        <taxon>Magnoliopsida</taxon>
        <taxon>Liliopsida</taxon>
        <taxon>Araceae</taxon>
        <taxon>Aroideae</taxon>
        <taxon>Colocasieae</taxon>
        <taxon>Colocasia</taxon>
    </lineage>
</organism>
<dbReference type="InterPro" id="IPR003591">
    <property type="entry name" value="Leu-rich_rpt_typical-subtyp"/>
</dbReference>
<keyword evidence="31" id="KW-1185">Reference proteome</keyword>
<gene>
    <name evidence="30" type="ORF">Taro_047265</name>
</gene>
<dbReference type="InterPro" id="IPR011009">
    <property type="entry name" value="Kinase-like_dom_sf"/>
</dbReference>
<keyword evidence="12 28" id="KW-0732">Signal</keyword>
<dbReference type="Gene3D" id="1.10.510.10">
    <property type="entry name" value="Transferase(Phosphotransferase) domain 1"/>
    <property type="match status" value="1"/>
</dbReference>
<evidence type="ECO:0000256" key="11">
    <source>
        <dbReference type="ARBA" id="ARBA00022692"/>
    </source>
</evidence>
<evidence type="ECO:0000256" key="5">
    <source>
        <dbReference type="ARBA" id="ARBA00012513"/>
    </source>
</evidence>
<dbReference type="InterPro" id="IPR055414">
    <property type="entry name" value="LRR_R13L4/SHOC2-like"/>
</dbReference>
<evidence type="ECO:0000256" key="3">
    <source>
        <dbReference type="ARBA" id="ARBA00004479"/>
    </source>
</evidence>
<comment type="catalytic activity">
    <reaction evidence="21">
        <text>L-threonyl-[protein] + ATP = O-phospho-L-threonyl-[protein] + ADP + H(+)</text>
        <dbReference type="Rhea" id="RHEA:46608"/>
        <dbReference type="Rhea" id="RHEA-COMP:11060"/>
        <dbReference type="Rhea" id="RHEA-COMP:11605"/>
        <dbReference type="ChEBI" id="CHEBI:15378"/>
        <dbReference type="ChEBI" id="CHEBI:30013"/>
        <dbReference type="ChEBI" id="CHEBI:30616"/>
        <dbReference type="ChEBI" id="CHEBI:61977"/>
        <dbReference type="ChEBI" id="CHEBI:456216"/>
        <dbReference type="EC" id="2.7.11.1"/>
    </reaction>
</comment>
<dbReference type="PROSITE" id="PS00107">
    <property type="entry name" value="PROTEIN_KINASE_ATP"/>
    <property type="match status" value="1"/>
</dbReference>
<feature type="chain" id="PRO_5032716569" description="Receptor kinase-like protein Xa21" evidence="28">
    <location>
        <begin position="31"/>
        <end position="955"/>
    </location>
</feature>
<keyword evidence="13" id="KW-0677">Repeat</keyword>
<evidence type="ECO:0000256" key="28">
    <source>
        <dbReference type="SAM" id="SignalP"/>
    </source>
</evidence>
<keyword evidence="9" id="KW-0433">Leucine-rich repeat</keyword>
<evidence type="ECO:0000313" key="30">
    <source>
        <dbReference type="EMBL" id="MQM14333.1"/>
    </source>
</evidence>
<keyword evidence="14 26" id="KW-0547">Nucleotide-binding</keyword>
<protein>
    <recommendedName>
        <fullName evidence="25">Receptor kinase-like protein Xa21</fullName>
        <ecNumber evidence="5">2.7.11.1</ecNumber>
    </recommendedName>
</protein>
<comment type="function">
    <text evidence="23">Receptor kinase that detects X.oryzae pv. oryzae protein Ax21 to promote innate immunity. Following X.oryzae pv. oryzae protein Ax21 detection, undergoes cleavage, releasing the processed protein kinase Xa21 chain.</text>
</comment>
<feature type="transmembrane region" description="Helical" evidence="27">
    <location>
        <begin position="652"/>
        <end position="677"/>
    </location>
</feature>
<evidence type="ECO:0000256" key="25">
    <source>
        <dbReference type="ARBA" id="ARBA00072040"/>
    </source>
</evidence>
<dbReference type="PROSITE" id="PS50011">
    <property type="entry name" value="PROTEIN_KINASE_DOM"/>
    <property type="match status" value="1"/>
</dbReference>
<evidence type="ECO:0000256" key="22">
    <source>
        <dbReference type="ARBA" id="ARBA00048679"/>
    </source>
</evidence>
<evidence type="ECO:0000256" key="16">
    <source>
        <dbReference type="ARBA" id="ARBA00022840"/>
    </source>
</evidence>
<evidence type="ECO:0000256" key="15">
    <source>
        <dbReference type="ARBA" id="ARBA00022777"/>
    </source>
</evidence>
<feature type="domain" description="Protein kinase" evidence="29">
    <location>
        <begin position="710"/>
        <end position="955"/>
    </location>
</feature>
<comment type="function">
    <text evidence="24">The processed protein kinase Xa21 chain released by protein cleavage after X.oryzae pv. oryzae protein Ax21 detection translocates into the nucleus where it can bind and regulate WRKY62, a transcription factor. Confers resistance to the bacterial pathogen X.oryzae pv. oryzae (Xoo).</text>
</comment>
<comment type="caution">
    <text evidence="30">The sequence shown here is derived from an EMBL/GenBank/DDBJ whole genome shotgun (WGS) entry which is preliminary data.</text>
</comment>
<dbReference type="OrthoDB" id="676979at2759"/>
<comment type="similarity">
    <text evidence="4">Belongs to the protein kinase superfamily. Ser/Thr protein kinase family.</text>
</comment>
<keyword evidence="11 27" id="KW-0812">Transmembrane</keyword>
<dbReference type="PANTHER" id="PTHR27008">
    <property type="entry name" value="OS04G0122200 PROTEIN"/>
    <property type="match status" value="1"/>
</dbReference>
<evidence type="ECO:0000256" key="13">
    <source>
        <dbReference type="ARBA" id="ARBA00022737"/>
    </source>
</evidence>
<dbReference type="InterPro" id="IPR008271">
    <property type="entry name" value="Ser/Thr_kinase_AS"/>
</dbReference>
<evidence type="ECO:0000256" key="21">
    <source>
        <dbReference type="ARBA" id="ARBA00047899"/>
    </source>
</evidence>
<evidence type="ECO:0000256" key="4">
    <source>
        <dbReference type="ARBA" id="ARBA00008684"/>
    </source>
</evidence>
<dbReference type="AlphaFoldDB" id="A0A843WSD6"/>
<keyword evidence="15" id="KW-0418">Kinase</keyword>
<dbReference type="Proteomes" id="UP000652761">
    <property type="component" value="Unassembled WGS sequence"/>
</dbReference>
<keyword evidence="6" id="KW-1003">Cell membrane</keyword>
<dbReference type="FunFam" id="3.30.200.20:FF:000432">
    <property type="entry name" value="LRR receptor-like serine/threonine-protein kinase EFR"/>
    <property type="match status" value="1"/>
</dbReference>
<dbReference type="PANTHER" id="PTHR27008:SF499">
    <property type="entry name" value="OS06G0581500 PROTEIN"/>
    <property type="match status" value="1"/>
</dbReference>
<dbReference type="Gene3D" id="3.30.200.20">
    <property type="entry name" value="Phosphorylase Kinase, domain 1"/>
    <property type="match status" value="1"/>
</dbReference>
<dbReference type="GO" id="GO:0005886">
    <property type="term" value="C:plasma membrane"/>
    <property type="evidence" value="ECO:0007669"/>
    <property type="project" value="UniProtKB-SubCell"/>
</dbReference>
<evidence type="ECO:0000256" key="18">
    <source>
        <dbReference type="ARBA" id="ARBA00023136"/>
    </source>
</evidence>
<evidence type="ECO:0000256" key="10">
    <source>
        <dbReference type="ARBA" id="ARBA00022679"/>
    </source>
</evidence>
<dbReference type="InterPro" id="IPR001611">
    <property type="entry name" value="Leu-rich_rpt"/>
</dbReference>
<keyword evidence="18 27" id="KW-0472">Membrane</keyword>
<dbReference type="SMART" id="SM00220">
    <property type="entry name" value="S_TKc"/>
    <property type="match status" value="1"/>
</dbReference>
<dbReference type="InterPro" id="IPR017441">
    <property type="entry name" value="Protein_kinase_ATP_BS"/>
</dbReference>
<keyword evidence="16 26" id="KW-0067">ATP-binding</keyword>
<evidence type="ECO:0000259" key="29">
    <source>
        <dbReference type="PROSITE" id="PS50011"/>
    </source>
</evidence>
<evidence type="ECO:0000256" key="6">
    <source>
        <dbReference type="ARBA" id="ARBA00022475"/>
    </source>
</evidence>
<comment type="subcellular location">
    <subcellularLocation>
        <location evidence="1">Cell membrane</location>
        <topology evidence="1">Single-pass membrane protein</topology>
    </subcellularLocation>
    <subcellularLocation>
        <location evidence="2">Endoplasmic reticulum membrane</location>
        <topology evidence="2">Single-pass membrane protein</topology>
    </subcellularLocation>
    <subcellularLocation>
        <location evidence="3">Membrane</location>
        <topology evidence="3">Single-pass type I membrane protein</topology>
    </subcellularLocation>
</comment>
<accession>A0A843WSD6</accession>
<reference evidence="30" key="1">
    <citation type="submission" date="2017-07" db="EMBL/GenBank/DDBJ databases">
        <title>Taro Niue Genome Assembly and Annotation.</title>
        <authorList>
            <person name="Atibalentja N."/>
            <person name="Keating K."/>
            <person name="Fields C.J."/>
        </authorList>
    </citation>
    <scope>NUCLEOTIDE SEQUENCE</scope>
    <source>
        <strain evidence="30">Niue_2</strain>
        <tissue evidence="30">Leaf</tissue>
    </source>
</reference>
<evidence type="ECO:0000256" key="20">
    <source>
        <dbReference type="ARBA" id="ARBA00023180"/>
    </source>
</evidence>
<evidence type="ECO:0000256" key="1">
    <source>
        <dbReference type="ARBA" id="ARBA00004162"/>
    </source>
</evidence>
<dbReference type="InterPro" id="IPR013210">
    <property type="entry name" value="LRR_N_plant-typ"/>
</dbReference>
<dbReference type="GO" id="GO:0004674">
    <property type="term" value="F:protein serine/threonine kinase activity"/>
    <property type="evidence" value="ECO:0007669"/>
    <property type="project" value="UniProtKB-KW"/>
</dbReference>
<dbReference type="EMBL" id="NMUH01006053">
    <property type="protein sequence ID" value="MQM14333.1"/>
    <property type="molecule type" value="Genomic_DNA"/>
</dbReference>
<dbReference type="Gene3D" id="3.80.10.10">
    <property type="entry name" value="Ribonuclease Inhibitor"/>
    <property type="match status" value="3"/>
</dbReference>
<evidence type="ECO:0000313" key="31">
    <source>
        <dbReference type="Proteomes" id="UP000652761"/>
    </source>
</evidence>